<dbReference type="AlphaFoldDB" id="A0A392QC93"/>
<keyword evidence="3" id="KW-1185">Reference proteome</keyword>
<feature type="non-terminal residue" evidence="2">
    <location>
        <position position="1"/>
    </location>
</feature>
<sequence>SDDDLDTTDCFLLFQLMMELPRKKQRPVVDLLVFGHAPQSESENPLSLNDDDELKKRP</sequence>
<dbReference type="Proteomes" id="UP000265520">
    <property type="component" value="Unassembled WGS sequence"/>
</dbReference>
<proteinExistence type="predicted"/>
<name>A0A392QC93_9FABA</name>
<protein>
    <submittedName>
        <fullName evidence="2">Uncharacterized protein</fullName>
    </submittedName>
</protein>
<accession>A0A392QC93</accession>
<evidence type="ECO:0000313" key="3">
    <source>
        <dbReference type="Proteomes" id="UP000265520"/>
    </source>
</evidence>
<organism evidence="2 3">
    <name type="scientific">Trifolium medium</name>
    <dbReference type="NCBI Taxonomy" id="97028"/>
    <lineage>
        <taxon>Eukaryota</taxon>
        <taxon>Viridiplantae</taxon>
        <taxon>Streptophyta</taxon>
        <taxon>Embryophyta</taxon>
        <taxon>Tracheophyta</taxon>
        <taxon>Spermatophyta</taxon>
        <taxon>Magnoliopsida</taxon>
        <taxon>eudicotyledons</taxon>
        <taxon>Gunneridae</taxon>
        <taxon>Pentapetalae</taxon>
        <taxon>rosids</taxon>
        <taxon>fabids</taxon>
        <taxon>Fabales</taxon>
        <taxon>Fabaceae</taxon>
        <taxon>Papilionoideae</taxon>
        <taxon>50 kb inversion clade</taxon>
        <taxon>NPAAA clade</taxon>
        <taxon>Hologalegina</taxon>
        <taxon>IRL clade</taxon>
        <taxon>Trifolieae</taxon>
        <taxon>Trifolium</taxon>
    </lineage>
</organism>
<dbReference type="EMBL" id="LXQA010124926">
    <property type="protein sequence ID" value="MCI21457.1"/>
    <property type="molecule type" value="Genomic_DNA"/>
</dbReference>
<reference evidence="2 3" key="1">
    <citation type="journal article" date="2018" name="Front. Plant Sci.">
        <title>Red Clover (Trifolium pratense) and Zigzag Clover (T. medium) - A Picture of Genomic Similarities and Differences.</title>
        <authorList>
            <person name="Dluhosova J."/>
            <person name="Istvanek J."/>
            <person name="Nedelnik J."/>
            <person name="Repkova J."/>
        </authorList>
    </citation>
    <scope>NUCLEOTIDE SEQUENCE [LARGE SCALE GENOMIC DNA]</scope>
    <source>
        <strain evidence="3">cv. 10/8</strain>
        <tissue evidence="2">Leaf</tissue>
    </source>
</reference>
<comment type="caution">
    <text evidence="2">The sequence shown here is derived from an EMBL/GenBank/DDBJ whole genome shotgun (WGS) entry which is preliminary data.</text>
</comment>
<evidence type="ECO:0000313" key="2">
    <source>
        <dbReference type="EMBL" id="MCI21457.1"/>
    </source>
</evidence>
<evidence type="ECO:0000256" key="1">
    <source>
        <dbReference type="SAM" id="MobiDB-lite"/>
    </source>
</evidence>
<feature type="region of interest" description="Disordered" evidence="1">
    <location>
        <begin position="35"/>
        <end position="58"/>
    </location>
</feature>